<evidence type="ECO:0000313" key="2">
    <source>
        <dbReference type="EMBL" id="CAF4890239.1"/>
    </source>
</evidence>
<dbReference type="EMBL" id="CAJOBJ010173041">
    <property type="protein sequence ID" value="CAF4890239.1"/>
    <property type="molecule type" value="Genomic_DNA"/>
</dbReference>
<evidence type="ECO:0000313" key="3">
    <source>
        <dbReference type="Proteomes" id="UP000681720"/>
    </source>
</evidence>
<proteinExistence type="predicted"/>
<organism evidence="2 3">
    <name type="scientific">Rotaria magnacalcarata</name>
    <dbReference type="NCBI Taxonomy" id="392030"/>
    <lineage>
        <taxon>Eukaryota</taxon>
        <taxon>Metazoa</taxon>
        <taxon>Spiralia</taxon>
        <taxon>Gnathifera</taxon>
        <taxon>Rotifera</taxon>
        <taxon>Eurotatoria</taxon>
        <taxon>Bdelloidea</taxon>
        <taxon>Philodinida</taxon>
        <taxon>Philodinidae</taxon>
        <taxon>Rotaria</taxon>
    </lineage>
</organism>
<reference evidence="2" key="1">
    <citation type="submission" date="2021-02" db="EMBL/GenBank/DDBJ databases">
        <authorList>
            <person name="Nowell W R."/>
        </authorList>
    </citation>
    <scope>NUCLEOTIDE SEQUENCE</scope>
</reference>
<protein>
    <submittedName>
        <fullName evidence="2">Uncharacterized protein</fullName>
    </submittedName>
</protein>
<name>A0A8S3CMC0_9BILA</name>
<evidence type="ECO:0000313" key="1">
    <source>
        <dbReference type="EMBL" id="CAF4613259.1"/>
    </source>
</evidence>
<accession>A0A8S3CMC0</accession>
<dbReference type="Proteomes" id="UP000681720">
    <property type="component" value="Unassembled WGS sequence"/>
</dbReference>
<feature type="non-terminal residue" evidence="2">
    <location>
        <position position="1"/>
    </location>
</feature>
<comment type="caution">
    <text evidence="2">The sequence shown here is derived from an EMBL/GenBank/DDBJ whole genome shotgun (WGS) entry which is preliminary data.</text>
</comment>
<dbReference type="AlphaFoldDB" id="A0A8S3CMC0"/>
<sequence>QQYEDLTSGKLPSSEDDSSYCEEWTVTEAKRKKDGQTVKTIIDR</sequence>
<gene>
    <name evidence="1" type="ORF">GIL414_LOCUS39453</name>
    <name evidence="2" type="ORF">GIL414_LOCUS51303</name>
</gene>
<dbReference type="EMBL" id="CAJOBJ010106839">
    <property type="protein sequence ID" value="CAF4613259.1"/>
    <property type="molecule type" value="Genomic_DNA"/>
</dbReference>